<gene>
    <name evidence="2" type="ORF">RF683_06720</name>
</gene>
<reference evidence="2" key="1">
    <citation type="submission" date="2023-09" db="EMBL/GenBank/DDBJ databases">
        <title>Flavobacterium sp. 20NA77.7 isolated from freshwater.</title>
        <authorList>
            <person name="Le V."/>
            <person name="Ko S.-R."/>
            <person name="Ahn C.-Y."/>
            <person name="Oh H.-M."/>
        </authorList>
    </citation>
    <scope>NUCLEOTIDE SEQUENCE</scope>
    <source>
        <strain evidence="2">20NA77.7</strain>
    </source>
</reference>
<evidence type="ECO:0000256" key="1">
    <source>
        <dbReference type="SAM" id="SignalP"/>
    </source>
</evidence>
<protein>
    <submittedName>
        <fullName evidence="2">Choice-of-anchor L domain-containing protein</fullName>
    </submittedName>
</protein>
<dbReference type="InterPro" id="IPR013783">
    <property type="entry name" value="Ig-like_fold"/>
</dbReference>
<keyword evidence="1" id="KW-0732">Signal</keyword>
<dbReference type="InterPro" id="IPR035986">
    <property type="entry name" value="PKD_dom_sf"/>
</dbReference>
<dbReference type="Gene3D" id="2.60.40.10">
    <property type="entry name" value="Immunoglobulins"/>
    <property type="match status" value="1"/>
</dbReference>
<sequence>MKKIVSLILVCSFTAVFGQQITVSSSYTAQQLVENILINNPCIQVSNVSVSGGNFTTGEKSYGYFNANSTILPFQEGVLLTTGKLNNAVGPNSNFADDGGSMGWNGDSDLNTALNLSNTFNATVLEFDFVSLANNIRFEYIFASEQYLSNPSPNQCNYTDGFAFLLKEATASTYQNLAVIPNTAIPVKVNTVRGNGTICPAANSAYFDAFNNGSYPTTFDGQTKILTAQATVIPNTPYHIKLVIADEGNYRYDSGIFLRAGSFDATKYLGENRLLATNNPLCANETLILDATETAATNYQWFLNGTAISGANNPTYTVTQTGIYSVEITVNTTCIITGQIEIETAPNLILNQTSFSVCDTDTDGVAPFDLNVIKNQLFTNLPSNINIDFYIVPNGSTPLPITFTNTVPFQQTIYALITNYPSCYTPYPIQLTVHTFSTLFPTEVKLVCNNQPIELVAPSGYSNYNWNTNPPQQSTSIFVSNAGTYMVNFTNSNGCSQSKTYLVETSEIALIEDIETTDFEDVTQAMIRVSGNGIYEYAINGSPFQNTPFFTLTEPGEYTAIVNDTRGCGSVSKTFYVLNYPKFFTPNGDSYNDLWQIKNLDKKGWGSSKIYIFDRYGKLLKQLKPAEDGWDGTFNNHNLPATDYWFVLALPNGKTIRSHFTLKR</sequence>
<dbReference type="NCBIfam" id="NF038133">
    <property type="entry name" value="choice_anch_L"/>
    <property type="match status" value="1"/>
</dbReference>
<feature type="signal peptide" evidence="1">
    <location>
        <begin position="1"/>
        <end position="18"/>
    </location>
</feature>
<feature type="chain" id="PRO_5045662804" evidence="1">
    <location>
        <begin position="19"/>
        <end position="664"/>
    </location>
</feature>
<evidence type="ECO:0000313" key="2">
    <source>
        <dbReference type="EMBL" id="WMW77187.1"/>
    </source>
</evidence>
<proteinExistence type="predicted"/>
<evidence type="ECO:0000313" key="3">
    <source>
        <dbReference type="Proteomes" id="UP001180481"/>
    </source>
</evidence>
<keyword evidence="3" id="KW-1185">Reference proteome</keyword>
<dbReference type="Pfam" id="PF13585">
    <property type="entry name" value="CHU_C"/>
    <property type="match status" value="1"/>
</dbReference>
<accession>A0ABY9RAF7</accession>
<dbReference type="Proteomes" id="UP001180481">
    <property type="component" value="Chromosome"/>
</dbReference>
<dbReference type="InterPro" id="IPR049804">
    <property type="entry name" value="Choice_anch_L"/>
</dbReference>
<dbReference type="SUPFAM" id="SSF49299">
    <property type="entry name" value="PKD domain"/>
    <property type="match status" value="1"/>
</dbReference>
<dbReference type="NCBIfam" id="TIGR04131">
    <property type="entry name" value="Bac_Flav_CTERM"/>
    <property type="match status" value="1"/>
</dbReference>
<dbReference type="EMBL" id="CP133721">
    <property type="protein sequence ID" value="WMW77187.1"/>
    <property type="molecule type" value="Genomic_DNA"/>
</dbReference>
<organism evidence="2 3">
    <name type="scientific">Flavobacterium nakdongensis</name>
    <dbReference type="NCBI Taxonomy" id="3073563"/>
    <lineage>
        <taxon>Bacteria</taxon>
        <taxon>Pseudomonadati</taxon>
        <taxon>Bacteroidota</taxon>
        <taxon>Flavobacteriia</taxon>
        <taxon>Flavobacteriales</taxon>
        <taxon>Flavobacteriaceae</taxon>
        <taxon>Flavobacterium</taxon>
    </lineage>
</organism>
<dbReference type="RefSeq" id="WP_309531568.1">
    <property type="nucleotide sequence ID" value="NZ_CP133721.1"/>
</dbReference>
<name>A0ABY9RAF7_9FLAO</name>
<dbReference type="InterPro" id="IPR026341">
    <property type="entry name" value="T9SS_type_B"/>
</dbReference>